<organism evidence="8 9">
    <name type="scientific">Geranomyces variabilis</name>
    <dbReference type="NCBI Taxonomy" id="109894"/>
    <lineage>
        <taxon>Eukaryota</taxon>
        <taxon>Fungi</taxon>
        <taxon>Fungi incertae sedis</taxon>
        <taxon>Chytridiomycota</taxon>
        <taxon>Chytridiomycota incertae sedis</taxon>
        <taxon>Chytridiomycetes</taxon>
        <taxon>Spizellomycetales</taxon>
        <taxon>Powellomycetaceae</taxon>
        <taxon>Geranomyces</taxon>
    </lineage>
</organism>
<evidence type="ECO:0000256" key="5">
    <source>
        <dbReference type="ARBA" id="ARBA00022833"/>
    </source>
</evidence>
<dbReference type="Proteomes" id="UP001212152">
    <property type="component" value="Unassembled WGS sequence"/>
</dbReference>
<name>A0AAD5XUW0_9FUNG</name>
<gene>
    <name evidence="8" type="ORF">HDU87_002716</name>
</gene>
<evidence type="ECO:0000256" key="6">
    <source>
        <dbReference type="SAM" id="SignalP"/>
    </source>
</evidence>
<proteinExistence type="inferred from homology"/>
<feature type="chain" id="PRO_5042061415" description="Peptidase M20 dimerisation domain-containing protein" evidence="6">
    <location>
        <begin position="36"/>
        <end position="570"/>
    </location>
</feature>
<keyword evidence="5" id="KW-0862">Zinc</keyword>
<dbReference type="PROSITE" id="PS00758">
    <property type="entry name" value="ARGE_DAPE_CPG2_1"/>
    <property type="match status" value="1"/>
</dbReference>
<keyword evidence="2" id="KW-0645">Protease</keyword>
<keyword evidence="6" id="KW-0732">Signal</keyword>
<dbReference type="SUPFAM" id="SSF53187">
    <property type="entry name" value="Zn-dependent exopeptidases"/>
    <property type="match status" value="1"/>
</dbReference>
<dbReference type="Gene3D" id="1.10.150.900">
    <property type="match status" value="1"/>
</dbReference>
<dbReference type="PANTHER" id="PTHR45962:SF1">
    <property type="entry name" value="N-FATTY-ACYL-AMINO ACID SYNTHASE_HYDROLASE PM20D1"/>
    <property type="match status" value="1"/>
</dbReference>
<dbReference type="InterPro" id="IPR036264">
    <property type="entry name" value="Bact_exopeptidase_dim_dom"/>
</dbReference>
<keyword evidence="9" id="KW-1185">Reference proteome</keyword>
<dbReference type="SUPFAM" id="SSF55031">
    <property type="entry name" value="Bacterial exopeptidase dimerisation domain"/>
    <property type="match status" value="1"/>
</dbReference>
<feature type="signal peptide" evidence="6">
    <location>
        <begin position="1"/>
        <end position="35"/>
    </location>
</feature>
<dbReference type="GO" id="GO:0008233">
    <property type="term" value="F:peptidase activity"/>
    <property type="evidence" value="ECO:0007669"/>
    <property type="project" value="UniProtKB-KW"/>
</dbReference>
<evidence type="ECO:0000256" key="4">
    <source>
        <dbReference type="ARBA" id="ARBA00022801"/>
    </source>
</evidence>
<dbReference type="AlphaFoldDB" id="A0AAD5XUW0"/>
<dbReference type="InterPro" id="IPR011650">
    <property type="entry name" value="Peptidase_M20_dimer"/>
</dbReference>
<dbReference type="InterPro" id="IPR047177">
    <property type="entry name" value="Pept_M20A"/>
</dbReference>
<dbReference type="InterPro" id="IPR001261">
    <property type="entry name" value="ArgE/DapE_CS"/>
</dbReference>
<dbReference type="GO" id="GO:0006508">
    <property type="term" value="P:proteolysis"/>
    <property type="evidence" value="ECO:0007669"/>
    <property type="project" value="UniProtKB-KW"/>
</dbReference>
<accession>A0AAD5XUW0</accession>
<dbReference type="Pfam" id="PF01546">
    <property type="entry name" value="Peptidase_M20"/>
    <property type="match status" value="1"/>
</dbReference>
<dbReference type="Gene3D" id="3.30.70.360">
    <property type="match status" value="1"/>
</dbReference>
<comment type="caution">
    <text evidence="8">The sequence shown here is derived from an EMBL/GenBank/DDBJ whole genome shotgun (WGS) entry which is preliminary data.</text>
</comment>
<dbReference type="PANTHER" id="PTHR45962">
    <property type="entry name" value="N-FATTY-ACYL-AMINO ACID SYNTHASE/HYDROLASE PM20D1"/>
    <property type="match status" value="1"/>
</dbReference>
<keyword evidence="3" id="KW-0479">Metal-binding</keyword>
<dbReference type="GO" id="GO:0046872">
    <property type="term" value="F:metal ion binding"/>
    <property type="evidence" value="ECO:0007669"/>
    <property type="project" value="UniProtKB-KW"/>
</dbReference>
<dbReference type="EMBL" id="JADGJQ010000002">
    <property type="protein sequence ID" value="KAJ3185149.1"/>
    <property type="molecule type" value="Genomic_DNA"/>
</dbReference>
<dbReference type="Pfam" id="PF07687">
    <property type="entry name" value="M20_dimer"/>
    <property type="match status" value="1"/>
</dbReference>
<reference evidence="8" key="1">
    <citation type="submission" date="2020-05" db="EMBL/GenBank/DDBJ databases">
        <title>Phylogenomic resolution of chytrid fungi.</title>
        <authorList>
            <person name="Stajich J.E."/>
            <person name="Amses K."/>
            <person name="Simmons R."/>
            <person name="Seto K."/>
            <person name="Myers J."/>
            <person name="Bonds A."/>
            <person name="Quandt C.A."/>
            <person name="Barry K."/>
            <person name="Liu P."/>
            <person name="Grigoriev I."/>
            <person name="Longcore J.E."/>
            <person name="James T.Y."/>
        </authorList>
    </citation>
    <scope>NUCLEOTIDE SEQUENCE</scope>
    <source>
        <strain evidence="8">JEL0379</strain>
    </source>
</reference>
<feature type="domain" description="Peptidase M20 dimerisation" evidence="7">
    <location>
        <begin position="267"/>
        <end position="414"/>
    </location>
</feature>
<evidence type="ECO:0000256" key="1">
    <source>
        <dbReference type="ARBA" id="ARBA00006247"/>
    </source>
</evidence>
<dbReference type="InterPro" id="IPR002933">
    <property type="entry name" value="Peptidase_M20"/>
</dbReference>
<evidence type="ECO:0000313" key="8">
    <source>
        <dbReference type="EMBL" id="KAJ3185149.1"/>
    </source>
</evidence>
<evidence type="ECO:0000313" key="9">
    <source>
        <dbReference type="Proteomes" id="UP001212152"/>
    </source>
</evidence>
<evidence type="ECO:0000256" key="3">
    <source>
        <dbReference type="ARBA" id="ARBA00022723"/>
    </source>
</evidence>
<evidence type="ECO:0000259" key="7">
    <source>
        <dbReference type="Pfam" id="PF07687"/>
    </source>
</evidence>
<comment type="similarity">
    <text evidence="1">Belongs to the peptidase M20A family.</text>
</comment>
<keyword evidence="4" id="KW-0378">Hydrolase</keyword>
<evidence type="ECO:0000256" key="2">
    <source>
        <dbReference type="ARBA" id="ARBA00022670"/>
    </source>
</evidence>
<protein>
    <recommendedName>
        <fullName evidence="7">Peptidase M20 dimerisation domain-containing protein</fullName>
    </recommendedName>
</protein>
<dbReference type="Gene3D" id="3.40.630.10">
    <property type="entry name" value="Zn peptidases"/>
    <property type="match status" value="1"/>
</dbReference>
<sequence>MRPASPFCSAKSLPALAVIPLLVLTCSRLLHNAASIDSLQPPPLAPSYPFRTIADSVNRTQTEQRVAAAIRIPTVSKTTGALSAAAAAAAEANQHAQLRAFRAFLRAEFPAVFAVVDAEVVGDHSWLLRWKGIDEVGANAKARKPVLICGHMDVVDVDHVDQWRYPPFAGTVAGGFVHGRGALDMKGMLISELVAVEALIKAGYKPKRTFYMAFGHDEETQKTQGSAALSTLFEERGLRFEFVIDEGLVIANDMFPGFKTPIALIGVAEKGIAQLTIRATAPGGHASMPFVPSPVYTLATALTRLAKFGPPATLADGPVWDLLRTLAPEHPNPLVRAVLGNRFLAEYLIKWLPSHIIPGLAAMTRTTLATTVISGGLGMNILPTTATASVNCRVRPGETADMVLAYVAKAIGAEVVSAADQNAASAAATEGTGARTTDDTLLSTRLTIAWNNVCGPRGCDPSAVSSSTSDAYRILAGSIREVYGKAAALPGAPRNSVHDILVAPSLFIGATDATSYQGVADAVYRFQPIRLRPADLSLIHGRDERIATKDLHDMVNFFIVLILNADEGSP</sequence>